<dbReference type="CDD" id="cd00130">
    <property type="entry name" value="PAS"/>
    <property type="match status" value="3"/>
</dbReference>
<evidence type="ECO:0000259" key="7">
    <source>
        <dbReference type="PROSITE" id="PS50109"/>
    </source>
</evidence>
<dbReference type="Gene3D" id="3.30.450.20">
    <property type="entry name" value="PAS domain"/>
    <property type="match status" value="3"/>
</dbReference>
<dbReference type="NCBIfam" id="TIGR00229">
    <property type="entry name" value="sensory_box"/>
    <property type="match status" value="3"/>
</dbReference>
<dbReference type="InterPro" id="IPR036890">
    <property type="entry name" value="HATPase_C_sf"/>
</dbReference>
<evidence type="ECO:0000256" key="5">
    <source>
        <dbReference type="ARBA" id="ARBA00022777"/>
    </source>
</evidence>
<feature type="domain" description="PAS" evidence="8">
    <location>
        <begin position="5"/>
        <end position="57"/>
    </location>
</feature>
<evidence type="ECO:0000313" key="10">
    <source>
        <dbReference type="EMBL" id="MDY2587926.1"/>
    </source>
</evidence>
<dbReference type="InterPro" id="IPR005467">
    <property type="entry name" value="His_kinase_dom"/>
</dbReference>
<feature type="domain" description="Histidine kinase" evidence="7">
    <location>
        <begin position="409"/>
        <end position="625"/>
    </location>
</feature>
<dbReference type="InterPro" id="IPR004358">
    <property type="entry name" value="Sig_transdc_His_kin-like_C"/>
</dbReference>
<comment type="caution">
    <text evidence="10">The sequence shown here is derived from an EMBL/GenBank/DDBJ whole genome shotgun (WGS) entry which is preliminary data.</text>
</comment>
<dbReference type="PRINTS" id="PR00344">
    <property type="entry name" value="BCTRLSENSOR"/>
</dbReference>
<dbReference type="InterPro" id="IPR000014">
    <property type="entry name" value="PAS"/>
</dbReference>
<dbReference type="Proteomes" id="UP001285855">
    <property type="component" value="Unassembled WGS sequence"/>
</dbReference>
<dbReference type="InterPro" id="IPR000700">
    <property type="entry name" value="PAS-assoc_C"/>
</dbReference>
<dbReference type="SMART" id="SM00091">
    <property type="entry name" value="PAS"/>
    <property type="match status" value="3"/>
</dbReference>
<dbReference type="RefSeq" id="WP_320556276.1">
    <property type="nucleotide sequence ID" value="NZ_JAXDAE010000011.1"/>
</dbReference>
<dbReference type="SUPFAM" id="SSF55785">
    <property type="entry name" value="PYP-like sensor domain (PAS domain)"/>
    <property type="match status" value="3"/>
</dbReference>
<dbReference type="PANTHER" id="PTHR43711:SF26">
    <property type="entry name" value="SENSOR HISTIDINE KINASE RCSC"/>
    <property type="match status" value="1"/>
</dbReference>
<name>A0ABU5ESQ9_9FLAO</name>
<dbReference type="SMART" id="SM00086">
    <property type="entry name" value="PAC"/>
    <property type="match status" value="3"/>
</dbReference>
<dbReference type="PROSITE" id="PS50109">
    <property type="entry name" value="HIS_KIN"/>
    <property type="match status" value="1"/>
</dbReference>
<evidence type="ECO:0000259" key="9">
    <source>
        <dbReference type="PROSITE" id="PS50113"/>
    </source>
</evidence>
<dbReference type="InterPro" id="IPR001610">
    <property type="entry name" value="PAC"/>
</dbReference>
<dbReference type="Pfam" id="PF00512">
    <property type="entry name" value="HisKA"/>
    <property type="match status" value="1"/>
</dbReference>
<sequence length="628" mass="72223">MINQDQEIFNILLEALSEAVIIVDEKQHIMEVNGIAETIFGYDKTEIKGKSIEVLIPTKFRKGHGKNVERFIEEYKRSKMAKTTDVYGLKKDGSIIPIEVQLNPYNIYDKTYVMALVKDISKQKESEFNFMLRTKALDSANNGIVITDALKPDNPIIYHNSAFEKLTGYTKGEILNKNCRFLQGDDRNQKELAKIRKAIKNGEGCLATLRNYKKDGTLFYNDLYITPITNRRGIVTHFIGVQNDVTERIRAQEEKHHLATIFNESLNEIYVFDAETLKFININRGALNNIGYTIEELKSMTPLDLKSNIDEATFRKKYINKLLKKQEDQVEFETIHIRKDGTSYPVKVHLQLSYLKDKKVLVSIVADITDQKNYTTKLEKTVQERTLQLQEALNKEKELNELKTKFLSLVSHEFKTPLSGIATSLILLEKYKLTEEQPKRDKHLATLKDKVNYLNAILNDFLSIERLETGTYNYSFSDFRLSKIINEVVYNSNMLLKEGQRINYPNDIDGISMYQDERIIEIILYNVLQNAVKYSGEQSEIDIRIEQNSNNTVFEIEDHGIGIPKKDIPNIFARYYRAENVLNRPGTGIGLNIVKTHLENLGGQIKIDSVENQGTLVTLQIPNSAKHD</sequence>
<dbReference type="InterPro" id="IPR003661">
    <property type="entry name" value="HisK_dim/P_dom"/>
</dbReference>
<evidence type="ECO:0000259" key="8">
    <source>
        <dbReference type="PROSITE" id="PS50112"/>
    </source>
</evidence>
<dbReference type="Gene3D" id="3.30.565.10">
    <property type="entry name" value="Histidine kinase-like ATPase, C-terminal domain"/>
    <property type="match status" value="1"/>
</dbReference>
<keyword evidence="11" id="KW-1185">Reference proteome</keyword>
<accession>A0ABU5ESQ9</accession>
<feature type="domain" description="PAS" evidence="8">
    <location>
        <begin position="135"/>
        <end position="202"/>
    </location>
</feature>
<dbReference type="PANTHER" id="PTHR43711">
    <property type="entry name" value="TWO-COMPONENT HISTIDINE KINASE"/>
    <property type="match status" value="1"/>
</dbReference>
<dbReference type="PROSITE" id="PS50112">
    <property type="entry name" value="PAS"/>
    <property type="match status" value="3"/>
</dbReference>
<keyword evidence="6" id="KW-0902">Two-component regulatory system</keyword>
<dbReference type="PROSITE" id="PS50113">
    <property type="entry name" value="PAC"/>
    <property type="match status" value="1"/>
</dbReference>
<dbReference type="Gene3D" id="1.10.287.130">
    <property type="match status" value="1"/>
</dbReference>
<evidence type="ECO:0000256" key="6">
    <source>
        <dbReference type="ARBA" id="ARBA00023012"/>
    </source>
</evidence>
<evidence type="ECO:0000256" key="2">
    <source>
        <dbReference type="ARBA" id="ARBA00012438"/>
    </source>
</evidence>
<organism evidence="10 11">
    <name type="scientific">Winogradskyella aquimaris</name>
    <dbReference type="NCBI Taxonomy" id="864074"/>
    <lineage>
        <taxon>Bacteria</taxon>
        <taxon>Pseudomonadati</taxon>
        <taxon>Bacteroidota</taxon>
        <taxon>Flavobacteriia</taxon>
        <taxon>Flavobacteriales</taxon>
        <taxon>Flavobacteriaceae</taxon>
        <taxon>Winogradskyella</taxon>
    </lineage>
</organism>
<dbReference type="SMART" id="SM00387">
    <property type="entry name" value="HATPase_c"/>
    <property type="match status" value="1"/>
</dbReference>
<dbReference type="SMART" id="SM00388">
    <property type="entry name" value="HisKA"/>
    <property type="match status" value="1"/>
</dbReference>
<evidence type="ECO:0000256" key="1">
    <source>
        <dbReference type="ARBA" id="ARBA00000085"/>
    </source>
</evidence>
<keyword evidence="4" id="KW-0808">Transferase</keyword>
<dbReference type="Pfam" id="PF02518">
    <property type="entry name" value="HATPase_c"/>
    <property type="match status" value="1"/>
</dbReference>
<comment type="catalytic activity">
    <reaction evidence="1">
        <text>ATP + protein L-histidine = ADP + protein N-phospho-L-histidine.</text>
        <dbReference type="EC" id="2.7.13.3"/>
    </reaction>
</comment>
<evidence type="ECO:0000256" key="3">
    <source>
        <dbReference type="ARBA" id="ARBA00022553"/>
    </source>
</evidence>
<keyword evidence="3" id="KW-0597">Phosphoprotein</keyword>
<dbReference type="EMBL" id="JAXDAE010000011">
    <property type="protein sequence ID" value="MDY2587926.1"/>
    <property type="molecule type" value="Genomic_DNA"/>
</dbReference>
<dbReference type="CDD" id="cd00082">
    <property type="entry name" value="HisKA"/>
    <property type="match status" value="1"/>
</dbReference>
<reference evidence="10 11" key="1">
    <citation type="submission" date="2023-11" db="EMBL/GenBank/DDBJ databases">
        <title>Winogradskyella pelagius sp. nov., isolated from coastal sediment.</title>
        <authorList>
            <person name="Li F."/>
        </authorList>
    </citation>
    <scope>NUCLEOTIDE SEQUENCE [LARGE SCALE GENOMIC DNA]</scope>
    <source>
        <strain evidence="10 11">KCTC 23502</strain>
    </source>
</reference>
<keyword evidence="5" id="KW-0418">Kinase</keyword>
<dbReference type="SUPFAM" id="SSF55874">
    <property type="entry name" value="ATPase domain of HSP90 chaperone/DNA topoisomerase II/histidine kinase"/>
    <property type="match status" value="1"/>
</dbReference>
<evidence type="ECO:0000313" key="11">
    <source>
        <dbReference type="Proteomes" id="UP001285855"/>
    </source>
</evidence>
<gene>
    <name evidence="10" type="ORF">SNF14_11300</name>
</gene>
<dbReference type="SUPFAM" id="SSF47384">
    <property type="entry name" value="Homodimeric domain of signal transducing histidine kinase"/>
    <property type="match status" value="1"/>
</dbReference>
<dbReference type="InterPro" id="IPR035965">
    <property type="entry name" value="PAS-like_dom_sf"/>
</dbReference>
<dbReference type="InterPro" id="IPR003594">
    <property type="entry name" value="HATPase_dom"/>
</dbReference>
<dbReference type="Pfam" id="PF13426">
    <property type="entry name" value="PAS_9"/>
    <property type="match status" value="3"/>
</dbReference>
<protein>
    <recommendedName>
        <fullName evidence="2">histidine kinase</fullName>
        <ecNumber evidence="2">2.7.13.3</ecNumber>
    </recommendedName>
</protein>
<dbReference type="InterPro" id="IPR050736">
    <property type="entry name" value="Sensor_HK_Regulatory"/>
</dbReference>
<proteinExistence type="predicted"/>
<feature type="domain" description="PAS" evidence="8">
    <location>
        <begin position="254"/>
        <end position="326"/>
    </location>
</feature>
<evidence type="ECO:0000256" key="4">
    <source>
        <dbReference type="ARBA" id="ARBA00022679"/>
    </source>
</evidence>
<dbReference type="InterPro" id="IPR036097">
    <property type="entry name" value="HisK_dim/P_sf"/>
</dbReference>
<feature type="domain" description="PAC" evidence="9">
    <location>
        <begin position="205"/>
        <end position="257"/>
    </location>
</feature>
<dbReference type="EC" id="2.7.13.3" evidence="2"/>